<organism evidence="2">
    <name type="scientific">Streptomyces sp. SID14436</name>
    <dbReference type="NCBI Taxonomy" id="2706070"/>
    <lineage>
        <taxon>Bacteria</taxon>
        <taxon>Bacillati</taxon>
        <taxon>Actinomycetota</taxon>
        <taxon>Actinomycetes</taxon>
        <taxon>Kitasatosporales</taxon>
        <taxon>Streptomycetaceae</taxon>
        <taxon>Streptomyces</taxon>
    </lineage>
</organism>
<evidence type="ECO:0000259" key="1">
    <source>
        <dbReference type="Pfam" id="PF15644"/>
    </source>
</evidence>
<proteinExistence type="predicted"/>
<gene>
    <name evidence="2" type="ORF">G3I53_29425</name>
</gene>
<comment type="caution">
    <text evidence="2">The sequence shown here is derived from an EMBL/GenBank/DDBJ whole genome shotgun (WGS) entry which is preliminary data.</text>
</comment>
<name>A0A6G3R3N4_9ACTN</name>
<protein>
    <recommendedName>
        <fullName evidence="1">Tox-PL domain-containing protein</fullName>
    </recommendedName>
</protein>
<evidence type="ECO:0000313" key="2">
    <source>
        <dbReference type="EMBL" id="NEA90047.1"/>
    </source>
</evidence>
<dbReference type="RefSeq" id="WP_164334726.1">
    <property type="nucleotide sequence ID" value="NZ_JAAGMD010000807.1"/>
</dbReference>
<dbReference type="AlphaFoldDB" id="A0A6G3R3N4"/>
<accession>A0A6G3R3N4</accession>
<sequence>MNRPARLATEWLRQTYGGLVELSAPDPVHETPAAWLLACRSVTQPGFPRTPMLAASVVVHRYNGLPFHPSPSAPLADLDSAPAWVLADRLVSQPKRLNIRGRTVALHHRIDGTEASPLPWAPGHEAPGWWGRLVRRYFPGFRETPADDWDDVVRALSGAGPDARGLVWVRRELGGQEISGHLVYGHHNDGRVVFLDAMTASLAELETGGVRELRLLLAPPGDRNP</sequence>
<dbReference type="InterPro" id="IPR028908">
    <property type="entry name" value="Tox-PL_dom"/>
</dbReference>
<dbReference type="Pfam" id="PF15644">
    <property type="entry name" value="Gln_amidase"/>
    <property type="match status" value="1"/>
</dbReference>
<reference evidence="2" key="1">
    <citation type="submission" date="2020-01" db="EMBL/GenBank/DDBJ databases">
        <title>Insect and environment-associated Actinomycetes.</title>
        <authorList>
            <person name="Currrie C."/>
            <person name="Chevrette M."/>
            <person name="Carlson C."/>
            <person name="Stubbendieck R."/>
            <person name="Wendt-Pienkowski E."/>
        </authorList>
    </citation>
    <scope>NUCLEOTIDE SEQUENCE</scope>
    <source>
        <strain evidence="2">SID14436</strain>
    </source>
</reference>
<feature type="domain" description="Tox-PL" evidence="1">
    <location>
        <begin position="102"/>
        <end position="199"/>
    </location>
</feature>
<dbReference type="EMBL" id="JAAGMD010000807">
    <property type="protein sequence ID" value="NEA90047.1"/>
    <property type="molecule type" value="Genomic_DNA"/>
</dbReference>